<dbReference type="KEGG" id="chyd:H4K34_14975"/>
<organism evidence="3 4">
    <name type="scientific">Croceimicrobium hydrocarbonivorans</name>
    <dbReference type="NCBI Taxonomy" id="2761580"/>
    <lineage>
        <taxon>Bacteria</taxon>
        <taxon>Pseudomonadati</taxon>
        <taxon>Bacteroidota</taxon>
        <taxon>Flavobacteriia</taxon>
        <taxon>Flavobacteriales</taxon>
        <taxon>Owenweeksiaceae</taxon>
        <taxon>Croceimicrobium</taxon>
    </lineage>
</organism>
<keyword evidence="1" id="KW-0732">Signal</keyword>
<dbReference type="RefSeq" id="WP_210758198.1">
    <property type="nucleotide sequence ID" value="NZ_CP060139.1"/>
</dbReference>
<evidence type="ECO:0000313" key="4">
    <source>
        <dbReference type="Proteomes" id="UP000516305"/>
    </source>
</evidence>
<dbReference type="EMBL" id="CP060139">
    <property type="protein sequence ID" value="QNR23664.1"/>
    <property type="molecule type" value="Genomic_DNA"/>
</dbReference>
<proteinExistence type="predicted"/>
<dbReference type="Gene3D" id="2.40.128.720">
    <property type="match status" value="2"/>
</dbReference>
<dbReference type="AlphaFoldDB" id="A0A7H0VD66"/>
<reference evidence="3 4" key="1">
    <citation type="submission" date="2020-08" db="EMBL/GenBank/DDBJ databases">
        <title>Croceimicrobium hydrocarbonivorans gen. nov., sp. nov., a novel marine bacterium isolated from a bacterial consortium that degrades polyethylene terephthalate.</title>
        <authorList>
            <person name="Liu R."/>
        </authorList>
    </citation>
    <scope>NUCLEOTIDE SEQUENCE [LARGE SCALE GENOMIC DNA]</scope>
    <source>
        <strain evidence="3 4">A20-9</strain>
    </source>
</reference>
<evidence type="ECO:0000259" key="2">
    <source>
        <dbReference type="Pfam" id="PF18962"/>
    </source>
</evidence>
<protein>
    <submittedName>
        <fullName evidence="3">T9SS type A sorting domain-containing protein</fullName>
    </submittedName>
</protein>
<dbReference type="Proteomes" id="UP000516305">
    <property type="component" value="Chromosome"/>
</dbReference>
<dbReference type="InterPro" id="IPR026444">
    <property type="entry name" value="Secre_tail"/>
</dbReference>
<dbReference type="NCBIfam" id="TIGR04183">
    <property type="entry name" value="Por_Secre_tail"/>
    <property type="match status" value="1"/>
</dbReference>
<gene>
    <name evidence="3" type="ORF">H4K34_14975</name>
</gene>
<sequence>MRTFLFCLLSMGLGAQSQQLLSITNKNFSNSSWKFNNRILFSYDANGYPYLEDYEAWNGMVWENRQLKTQSNHSNGLVDTVYYERWDQINGGYTGFSKEQNYYNGNWEKDSLIVMQNISGPWIKDTRKVFQYDAGGLLEHVFTSDGDGADWKLTTKTDYYYNTNGQWDILRRSEWDSANATWAPKSEMHRYFDAIGNPIFEYEFIHRGSNLDTLRWHEYTYNSQALVQEDRYYIFIAGAFNPGTRRLFSYNANNRIDSVLHQVLKYNDTLWLDNSLAIYRYGPIVGLTELESKSLHVYPNPWHDILNIEGMAKGEKLIQIINSSGVLVKQKSTDAEELQLRLGHLPAGVYSIRVQAGGHISGASIIKL</sequence>
<evidence type="ECO:0000256" key="1">
    <source>
        <dbReference type="ARBA" id="ARBA00022729"/>
    </source>
</evidence>
<keyword evidence="4" id="KW-1185">Reference proteome</keyword>
<feature type="domain" description="Secretion system C-terminal sorting" evidence="2">
    <location>
        <begin position="297"/>
        <end position="359"/>
    </location>
</feature>
<evidence type="ECO:0000313" key="3">
    <source>
        <dbReference type="EMBL" id="QNR23664.1"/>
    </source>
</evidence>
<name>A0A7H0VD66_9FLAO</name>
<accession>A0A7H0VD66</accession>
<dbReference type="Pfam" id="PF18962">
    <property type="entry name" value="Por_Secre_tail"/>
    <property type="match status" value="1"/>
</dbReference>